<evidence type="ECO:0000313" key="3">
    <source>
        <dbReference type="Proteomes" id="UP000192638"/>
    </source>
</evidence>
<feature type="non-terminal residue" evidence="2">
    <location>
        <position position="1"/>
    </location>
</feature>
<accession>A0A1V9QI56</accession>
<dbReference type="SUPFAM" id="SSF52266">
    <property type="entry name" value="SGNH hydrolase"/>
    <property type="match status" value="1"/>
</dbReference>
<gene>
    <name evidence="2" type="ORF">B6U60_10255</name>
</gene>
<dbReference type="CDD" id="cd00229">
    <property type="entry name" value="SGNH_hydrolase"/>
    <property type="match status" value="1"/>
</dbReference>
<dbReference type="InterPro" id="IPR013830">
    <property type="entry name" value="SGNH_hydro"/>
</dbReference>
<dbReference type="Proteomes" id="UP000192638">
    <property type="component" value="Unassembled WGS sequence"/>
</dbReference>
<organism evidence="2 3">
    <name type="scientific">Ligilactobacillus salivarius</name>
    <dbReference type="NCBI Taxonomy" id="1624"/>
    <lineage>
        <taxon>Bacteria</taxon>
        <taxon>Bacillati</taxon>
        <taxon>Bacillota</taxon>
        <taxon>Bacilli</taxon>
        <taxon>Lactobacillales</taxon>
        <taxon>Lactobacillaceae</taxon>
        <taxon>Ligilactobacillus</taxon>
    </lineage>
</organism>
<dbReference type="InterPro" id="IPR036514">
    <property type="entry name" value="SGNH_hydro_sf"/>
</dbReference>
<dbReference type="Pfam" id="PF13472">
    <property type="entry name" value="Lipase_GDSL_2"/>
    <property type="match status" value="1"/>
</dbReference>
<dbReference type="PANTHER" id="PTHR30383">
    <property type="entry name" value="THIOESTERASE 1/PROTEASE 1/LYSOPHOSPHOLIPASE L1"/>
    <property type="match status" value="1"/>
</dbReference>
<feature type="domain" description="SGNH hydrolase-type esterase" evidence="1">
    <location>
        <begin position="7"/>
        <end position="218"/>
    </location>
</feature>
<sequence>NIKVLIIGDSLTNYNIYPNRTGELANSDENTTIEFIGTRGDNTKHEGRGGWSAKIYTTKTQYNSYDNPFLNNGKFDFSNYMNTNNFSDVDIVIINLGTNDIALNRPDMDNNFSGDFKAYDEIISSIKAYNANIKIALGSTITPARLNNANIDVKTRRQRWNKLMAKYCLDNNYTYIPYWLVVDPINDFKYEDVQIDDYNTTIIKKVADNTHPADSGYKKMGDLTYATIKKIAEDIRLGK</sequence>
<dbReference type="AlphaFoldDB" id="A0A1V9QI56"/>
<comment type="caution">
    <text evidence="2">The sequence shown here is derived from an EMBL/GenBank/DDBJ whole genome shotgun (WGS) entry which is preliminary data.</text>
</comment>
<proteinExistence type="predicted"/>
<dbReference type="InterPro" id="IPR051532">
    <property type="entry name" value="Ester_Hydrolysis_Enzymes"/>
</dbReference>
<name>A0A1V9QI56_9LACO</name>
<protein>
    <recommendedName>
        <fullName evidence="1">SGNH hydrolase-type esterase domain-containing protein</fullName>
    </recommendedName>
</protein>
<evidence type="ECO:0000259" key="1">
    <source>
        <dbReference type="Pfam" id="PF13472"/>
    </source>
</evidence>
<dbReference type="RefSeq" id="WP_143455843.1">
    <property type="nucleotide sequence ID" value="NZ_NBEB01000128.1"/>
</dbReference>
<dbReference type="Gene3D" id="3.40.50.1110">
    <property type="entry name" value="SGNH hydrolase"/>
    <property type="match status" value="1"/>
</dbReference>
<dbReference type="EMBL" id="NBEB01000128">
    <property type="protein sequence ID" value="OQQ80554.1"/>
    <property type="molecule type" value="Genomic_DNA"/>
</dbReference>
<evidence type="ECO:0000313" key="2">
    <source>
        <dbReference type="EMBL" id="OQQ80554.1"/>
    </source>
</evidence>
<reference evidence="2 3" key="1">
    <citation type="submission" date="2017-03" db="EMBL/GenBank/DDBJ databases">
        <title>Phylogenomics and comparative genomics of Lactobacillus salivarius, a mammalian gut commensal.</title>
        <authorList>
            <person name="Harris H.M."/>
        </authorList>
    </citation>
    <scope>NUCLEOTIDE SEQUENCE [LARGE SCALE GENOMIC DNA]</scope>
    <source>
        <strain evidence="2 3">LMG 14477</strain>
    </source>
</reference>